<dbReference type="GO" id="GO:0031146">
    <property type="term" value="P:SCF-dependent proteasomal ubiquitin-dependent protein catabolic process"/>
    <property type="evidence" value="ECO:0007669"/>
    <property type="project" value="TreeGrafter"/>
</dbReference>
<dbReference type="InterPro" id="IPR032675">
    <property type="entry name" value="LRR_dom_sf"/>
</dbReference>
<evidence type="ECO:0000313" key="2">
    <source>
        <dbReference type="Proteomes" id="UP000886998"/>
    </source>
</evidence>
<dbReference type="Gene3D" id="3.80.10.10">
    <property type="entry name" value="Ribonuclease Inhibitor"/>
    <property type="match status" value="2"/>
</dbReference>
<name>A0A8X6YAY0_9ARAC</name>
<protein>
    <submittedName>
        <fullName evidence="1">Uncharacterized protein</fullName>
    </submittedName>
</protein>
<evidence type="ECO:0000313" key="1">
    <source>
        <dbReference type="EMBL" id="GFY67397.1"/>
    </source>
</evidence>
<dbReference type="OrthoDB" id="6413714at2759"/>
<dbReference type="PANTHER" id="PTHR13318:SF247">
    <property type="entry name" value="GH16156P"/>
    <property type="match status" value="1"/>
</dbReference>
<dbReference type="SMART" id="SM00367">
    <property type="entry name" value="LRR_CC"/>
    <property type="match status" value="2"/>
</dbReference>
<organism evidence="1 2">
    <name type="scientific">Trichonephila inaurata madagascariensis</name>
    <dbReference type="NCBI Taxonomy" id="2747483"/>
    <lineage>
        <taxon>Eukaryota</taxon>
        <taxon>Metazoa</taxon>
        <taxon>Ecdysozoa</taxon>
        <taxon>Arthropoda</taxon>
        <taxon>Chelicerata</taxon>
        <taxon>Arachnida</taxon>
        <taxon>Araneae</taxon>
        <taxon>Araneomorphae</taxon>
        <taxon>Entelegynae</taxon>
        <taxon>Araneoidea</taxon>
        <taxon>Nephilidae</taxon>
        <taxon>Trichonephila</taxon>
        <taxon>Trichonephila inaurata</taxon>
    </lineage>
</organism>
<dbReference type="InterPro" id="IPR006553">
    <property type="entry name" value="Leu-rich_rpt_Cys-con_subtyp"/>
</dbReference>
<reference evidence="1" key="1">
    <citation type="submission" date="2020-08" db="EMBL/GenBank/DDBJ databases">
        <title>Multicomponent nature underlies the extraordinary mechanical properties of spider dragline silk.</title>
        <authorList>
            <person name="Kono N."/>
            <person name="Nakamura H."/>
            <person name="Mori M."/>
            <person name="Yoshida Y."/>
            <person name="Ohtoshi R."/>
            <person name="Malay A.D."/>
            <person name="Moran D.A.P."/>
            <person name="Tomita M."/>
            <person name="Numata K."/>
            <person name="Arakawa K."/>
        </authorList>
    </citation>
    <scope>NUCLEOTIDE SEQUENCE</scope>
</reference>
<dbReference type="EMBL" id="BMAV01016550">
    <property type="protein sequence ID" value="GFY67397.1"/>
    <property type="molecule type" value="Genomic_DNA"/>
</dbReference>
<dbReference type="AlphaFoldDB" id="A0A8X6YAY0"/>
<dbReference type="GO" id="GO:0019005">
    <property type="term" value="C:SCF ubiquitin ligase complex"/>
    <property type="evidence" value="ECO:0007669"/>
    <property type="project" value="TreeGrafter"/>
</dbReference>
<gene>
    <name evidence="1" type="primary">NCL1_27342</name>
    <name evidence="1" type="ORF">TNIN_225321</name>
</gene>
<proteinExistence type="predicted"/>
<dbReference type="PANTHER" id="PTHR13318">
    <property type="entry name" value="PARTNER OF PAIRED, ISOFORM B-RELATED"/>
    <property type="match status" value="1"/>
</dbReference>
<sequence>MYIEMLQRHYSDRLFYLLERKCLFPERYLEWLLTPYWKNVSLPSCTHYPVSHIINKLQIVGGAITSLNLENSSCSVDILSAIICCVPNVTYLNLRWTYCTDSLLSLIRKMCISLTTLNLSNCRSVTDTGMTNLCNVNKRDTGFDSLKALNILKTKVSYKGVNIILKHLTSLQWLSCDSLSRILYNLHKSDLHSNPVRYNLRNFEYSQSPETLKQMLEVWTVMCPFVTRICIRDKIDENDLRLCTKFQCLKKLKIVSINYFPRETVISPFIMLKGAMLTELEIMHATVSVEVIVKLCYNLQRIFFFNVTFEDFNTSITNSELHKLVNLKSLTVKHINFHREFAFKSIHLLISSSKNLNELYIQYVEHFSDNLADVILELPCLTLVDFSFTDIQTSTLLRFFTCERMTRIRIDGCPLISDSQDSSIMKLVSDNRFGNTCSWIIDYSEIGNESVWDYSVWSGEISI</sequence>
<accession>A0A8X6YAY0</accession>
<dbReference type="SUPFAM" id="SSF52047">
    <property type="entry name" value="RNI-like"/>
    <property type="match status" value="1"/>
</dbReference>
<dbReference type="Proteomes" id="UP000886998">
    <property type="component" value="Unassembled WGS sequence"/>
</dbReference>
<keyword evidence="2" id="KW-1185">Reference proteome</keyword>
<comment type="caution">
    <text evidence="1">The sequence shown here is derived from an EMBL/GenBank/DDBJ whole genome shotgun (WGS) entry which is preliminary data.</text>
</comment>